<reference evidence="1" key="1">
    <citation type="submission" date="2023-01" db="EMBL/GenBank/DDBJ databases">
        <title>The chitinases involved in constricting ring structure development in the nematode-trapping fungus Drechslerella dactyloides.</title>
        <authorList>
            <person name="Wang R."/>
            <person name="Zhang L."/>
            <person name="Tang P."/>
            <person name="Li S."/>
            <person name="Liang L."/>
        </authorList>
    </citation>
    <scope>NUCLEOTIDE SEQUENCE</scope>
    <source>
        <strain evidence="1">YMF1.00031</strain>
    </source>
</reference>
<sequence length="60" mass="7188">MPPPSTSYYQNSVRLANKARVRFDGTWEMQMIHAMTWSSKAFLRQKFNHVCTVAKYRAWY</sequence>
<dbReference type="AlphaFoldDB" id="A0AAD6IS78"/>
<name>A0AAD6IS78_DREDA</name>
<gene>
    <name evidence="1" type="ORF">Dda_7476</name>
</gene>
<proteinExistence type="predicted"/>
<organism evidence="1 2">
    <name type="scientific">Drechslerella dactyloides</name>
    <name type="common">Nematode-trapping fungus</name>
    <name type="synonym">Arthrobotrys dactyloides</name>
    <dbReference type="NCBI Taxonomy" id="74499"/>
    <lineage>
        <taxon>Eukaryota</taxon>
        <taxon>Fungi</taxon>
        <taxon>Dikarya</taxon>
        <taxon>Ascomycota</taxon>
        <taxon>Pezizomycotina</taxon>
        <taxon>Orbiliomycetes</taxon>
        <taxon>Orbiliales</taxon>
        <taxon>Orbiliaceae</taxon>
        <taxon>Drechslerella</taxon>
    </lineage>
</organism>
<comment type="caution">
    <text evidence="1">The sequence shown here is derived from an EMBL/GenBank/DDBJ whole genome shotgun (WGS) entry which is preliminary data.</text>
</comment>
<protein>
    <submittedName>
        <fullName evidence="1">Uncharacterized protein</fullName>
    </submittedName>
</protein>
<keyword evidence="2" id="KW-1185">Reference proteome</keyword>
<evidence type="ECO:0000313" key="1">
    <source>
        <dbReference type="EMBL" id="KAJ6257688.1"/>
    </source>
</evidence>
<accession>A0AAD6IS78</accession>
<evidence type="ECO:0000313" key="2">
    <source>
        <dbReference type="Proteomes" id="UP001221413"/>
    </source>
</evidence>
<dbReference type="Proteomes" id="UP001221413">
    <property type="component" value="Unassembled WGS sequence"/>
</dbReference>
<dbReference type="EMBL" id="JAQGDS010000010">
    <property type="protein sequence ID" value="KAJ6257688.1"/>
    <property type="molecule type" value="Genomic_DNA"/>
</dbReference>